<organism evidence="2 3">
    <name type="scientific">Paenibacillus athensensis</name>
    <dbReference type="NCBI Taxonomy" id="1967502"/>
    <lineage>
        <taxon>Bacteria</taxon>
        <taxon>Bacillati</taxon>
        <taxon>Bacillota</taxon>
        <taxon>Bacilli</taxon>
        <taxon>Bacillales</taxon>
        <taxon>Paenibacillaceae</taxon>
        <taxon>Paenibacillus</taxon>
    </lineage>
</organism>
<dbReference type="InterPro" id="IPR004435">
    <property type="entry name" value="MobB_dom"/>
</dbReference>
<dbReference type="EMBL" id="MYFO01000002">
    <property type="protein sequence ID" value="TFE91404.1"/>
    <property type="molecule type" value="Genomic_DNA"/>
</dbReference>
<feature type="domain" description="Molybdopterin-guanine dinucleotide biosynthesis protein B (MobB)" evidence="1">
    <location>
        <begin position="4"/>
        <end position="118"/>
    </location>
</feature>
<evidence type="ECO:0000313" key="3">
    <source>
        <dbReference type="Proteomes" id="UP000298246"/>
    </source>
</evidence>
<gene>
    <name evidence="2" type="ORF">B5M42_02885</name>
</gene>
<dbReference type="Proteomes" id="UP000298246">
    <property type="component" value="Unassembled WGS sequence"/>
</dbReference>
<dbReference type="CDD" id="cd03116">
    <property type="entry name" value="MobB"/>
    <property type="match status" value="1"/>
</dbReference>
<dbReference type="Pfam" id="PF03205">
    <property type="entry name" value="MobB"/>
    <property type="match status" value="1"/>
</dbReference>
<dbReference type="AlphaFoldDB" id="A0A4Y8Q9W6"/>
<accession>A0A4Y8Q9W6</accession>
<dbReference type="GO" id="GO:0006777">
    <property type="term" value="P:Mo-molybdopterin cofactor biosynthetic process"/>
    <property type="evidence" value="ECO:0007669"/>
    <property type="project" value="InterPro"/>
</dbReference>
<evidence type="ECO:0000313" key="2">
    <source>
        <dbReference type="EMBL" id="TFE91404.1"/>
    </source>
</evidence>
<dbReference type="SUPFAM" id="SSF52540">
    <property type="entry name" value="P-loop containing nucleoside triphosphate hydrolases"/>
    <property type="match status" value="1"/>
</dbReference>
<sequence>MPAVIGFAGYSDSGKTTLITRLVPLLKQAGLKVAVLKHDAHGHYKEVAGTDSMRLAEAGADEVWTLSPDSVHMYRRTAEPLPEKLIGEELQAMDLVLIEGFKHGSHRKIAVFRLAEQSRIVGELAPAPVAIAAGTPFVCGDTPVFALDDAEGLARFLIAQAGAWQD</sequence>
<evidence type="ECO:0000259" key="1">
    <source>
        <dbReference type="Pfam" id="PF03205"/>
    </source>
</evidence>
<dbReference type="PANTHER" id="PTHR40072">
    <property type="entry name" value="MOLYBDOPTERIN-GUANINE DINUCLEOTIDE BIOSYNTHESIS ADAPTER PROTEIN-RELATED"/>
    <property type="match status" value="1"/>
</dbReference>
<dbReference type="InterPro" id="IPR027417">
    <property type="entry name" value="P-loop_NTPase"/>
</dbReference>
<proteinExistence type="predicted"/>
<protein>
    <submittedName>
        <fullName evidence="2">Molybdopterin-guanine dinucleotide biosynthesis protein B</fullName>
    </submittedName>
</protein>
<reference evidence="2 3" key="1">
    <citation type="submission" date="2017-03" db="EMBL/GenBank/DDBJ databases">
        <title>Isolation of Levoglucosan Utilizing Bacteria.</title>
        <authorList>
            <person name="Arya A.S."/>
        </authorList>
    </citation>
    <scope>NUCLEOTIDE SEQUENCE [LARGE SCALE GENOMIC DNA]</scope>
    <source>
        <strain evidence="2 3">MEC069</strain>
    </source>
</reference>
<dbReference type="PANTHER" id="PTHR40072:SF1">
    <property type="entry name" value="MOLYBDOPTERIN-GUANINE DINUCLEOTIDE BIOSYNTHESIS ADAPTER PROTEIN"/>
    <property type="match status" value="1"/>
</dbReference>
<dbReference type="RefSeq" id="WP_134749538.1">
    <property type="nucleotide sequence ID" value="NZ_MYFO02000004.1"/>
</dbReference>
<dbReference type="NCBIfam" id="TIGR00176">
    <property type="entry name" value="mobB"/>
    <property type="match status" value="1"/>
</dbReference>
<keyword evidence="3" id="KW-1185">Reference proteome</keyword>
<name>A0A4Y8Q9W6_9BACL</name>
<dbReference type="Gene3D" id="3.40.50.300">
    <property type="entry name" value="P-loop containing nucleotide triphosphate hydrolases"/>
    <property type="match status" value="1"/>
</dbReference>
<comment type="caution">
    <text evidence="2">The sequence shown here is derived from an EMBL/GenBank/DDBJ whole genome shotgun (WGS) entry which is preliminary data.</text>
</comment>
<dbReference type="InterPro" id="IPR052539">
    <property type="entry name" value="MGD_biosynthesis_adapter"/>
</dbReference>
<dbReference type="GO" id="GO:0005525">
    <property type="term" value="F:GTP binding"/>
    <property type="evidence" value="ECO:0007669"/>
    <property type="project" value="InterPro"/>
</dbReference>
<dbReference type="OrthoDB" id="9786803at2"/>